<evidence type="ECO:0008006" key="5">
    <source>
        <dbReference type="Google" id="ProtNLM"/>
    </source>
</evidence>
<evidence type="ECO:0000256" key="1">
    <source>
        <dbReference type="SAM" id="MobiDB-lite"/>
    </source>
</evidence>
<feature type="compositionally biased region" description="Basic and acidic residues" evidence="1">
    <location>
        <begin position="343"/>
        <end position="359"/>
    </location>
</feature>
<name>A0ABW9M6H7_9FIRM</name>
<dbReference type="RefSeq" id="WP_394023007.1">
    <property type="nucleotide sequence ID" value="NZ_JBGMEI010000002.1"/>
</dbReference>
<feature type="transmembrane region" description="Helical" evidence="2">
    <location>
        <begin position="72"/>
        <end position="95"/>
    </location>
</feature>
<feature type="region of interest" description="Disordered" evidence="1">
    <location>
        <begin position="338"/>
        <end position="359"/>
    </location>
</feature>
<evidence type="ECO:0000313" key="4">
    <source>
        <dbReference type="Proteomes" id="UP001637996"/>
    </source>
</evidence>
<keyword evidence="2" id="KW-1133">Transmembrane helix</keyword>
<feature type="transmembrane region" description="Helical" evidence="2">
    <location>
        <begin position="115"/>
        <end position="133"/>
    </location>
</feature>
<feature type="transmembrane region" description="Helical" evidence="2">
    <location>
        <begin position="363"/>
        <end position="383"/>
    </location>
</feature>
<sequence>MTDRKNNDPKVDTFETETTVERSNNRQNGRAPRRGERVERTERVERHREGVPVYERATSVLPAGNNLSWGSILAGAVTAAAVFATLSLITAALGFGLFSPTTTDPLSGVGVGTGIWTAITLILSFLCGGYIAGYSARSTGKLHGAITWAVTLLLLLTLVVNAISSVLGTAANVAGSVAGGVGNVAGSAITATSDAIGSGFESAGNAIEDVNVDNEEVQADIEKYLSDTDIPELQPDYLKNQLQESRDLIASAAKNIALNPDSANAEIDRVSKDLADRAQTIADSADRDAIANAVESNSDLTQEEAEQVTDNIYNGLQDANKQAQETLDDASVKVQQLANQTERTVDETVEGAKKGAEDASNKLSAGSVITFIGLLAALALSAWGGQLGEEKAKELVRRETIR</sequence>
<comment type="caution">
    <text evidence="3">The sequence shown here is derived from an EMBL/GenBank/DDBJ whole genome shotgun (WGS) entry which is preliminary data.</text>
</comment>
<dbReference type="EMBL" id="JBGMEI010000002">
    <property type="protein sequence ID" value="MFO3664979.1"/>
    <property type="molecule type" value="Genomic_DNA"/>
</dbReference>
<proteinExistence type="predicted"/>
<feature type="compositionally biased region" description="Basic and acidic residues" evidence="1">
    <location>
        <begin position="1"/>
        <end position="24"/>
    </location>
</feature>
<gene>
    <name evidence="3" type="ORF">ACCQ41_01735</name>
</gene>
<reference evidence="3 4" key="1">
    <citation type="journal article" date="2025" name="Anaerobe">
        <title>Description of Anaerococcus kampingiae sp. nov., Anaerococcus groningensis sp. nov., Anaerococcus martiniensis sp. nov., and Anaerococcus cruorum sp. nov., isolated from human clinical specimens.</title>
        <authorList>
            <person name="Boiten K.E."/>
            <person name="Meijer J."/>
            <person name="van Wezel E.M."/>
            <person name="Veloo A.C.M."/>
        </authorList>
    </citation>
    <scope>NUCLEOTIDE SEQUENCE [LARGE SCALE GENOMIC DNA]</scope>
    <source>
        <strain evidence="3 4">ENR0831</strain>
    </source>
</reference>
<keyword evidence="4" id="KW-1185">Reference proteome</keyword>
<accession>A0ABW9M6H7</accession>
<dbReference type="Proteomes" id="UP001637996">
    <property type="component" value="Unassembled WGS sequence"/>
</dbReference>
<feature type="compositionally biased region" description="Basic and acidic residues" evidence="1">
    <location>
        <begin position="33"/>
        <end position="44"/>
    </location>
</feature>
<evidence type="ECO:0000256" key="2">
    <source>
        <dbReference type="SAM" id="Phobius"/>
    </source>
</evidence>
<feature type="region of interest" description="Disordered" evidence="1">
    <location>
        <begin position="1"/>
        <end position="44"/>
    </location>
</feature>
<keyword evidence="2" id="KW-0812">Transmembrane</keyword>
<organism evidence="3 4">
    <name type="scientific">Anaerococcus martiniensis</name>
    <dbReference type="NCBI Taxonomy" id="3115615"/>
    <lineage>
        <taxon>Bacteria</taxon>
        <taxon>Bacillati</taxon>
        <taxon>Bacillota</taxon>
        <taxon>Tissierellia</taxon>
        <taxon>Tissierellales</taxon>
        <taxon>Peptoniphilaceae</taxon>
        <taxon>Anaerococcus</taxon>
    </lineage>
</organism>
<keyword evidence="2" id="KW-0472">Membrane</keyword>
<protein>
    <recommendedName>
        <fullName evidence="5">PhnA-like protein</fullName>
    </recommendedName>
</protein>
<evidence type="ECO:0000313" key="3">
    <source>
        <dbReference type="EMBL" id="MFO3664979.1"/>
    </source>
</evidence>
<feature type="transmembrane region" description="Helical" evidence="2">
    <location>
        <begin position="145"/>
        <end position="167"/>
    </location>
</feature>